<accession>A0AAF0AXN9</accession>
<keyword evidence="7" id="KW-1185">Reference proteome</keyword>
<feature type="transmembrane region" description="Helical" evidence="5">
    <location>
        <begin position="363"/>
        <end position="390"/>
    </location>
</feature>
<reference evidence="6 7" key="1">
    <citation type="journal article" date="2023" name="G3 (Bethesda)">
        <title>A high-quality reference genome for the fission yeast Schizosaccharomyces osmophilus.</title>
        <authorList>
            <person name="Jia G.S."/>
            <person name="Zhang W.C."/>
            <person name="Liang Y."/>
            <person name="Liu X.H."/>
            <person name="Rhind N."/>
            <person name="Pidoux A."/>
            <person name="Brysch-Herzberg M."/>
            <person name="Du L.L."/>
        </authorList>
    </citation>
    <scope>NUCLEOTIDE SEQUENCE [LARGE SCALE GENOMIC DNA]</scope>
    <source>
        <strain evidence="6 7">CBS 15793</strain>
    </source>
</reference>
<comment type="subcellular location">
    <subcellularLocation>
        <location evidence="1">Membrane</location>
        <topology evidence="1">Multi-pass membrane protein</topology>
    </subcellularLocation>
</comment>
<dbReference type="GO" id="GO:0015086">
    <property type="term" value="F:cadmium ion transmembrane transporter activity"/>
    <property type="evidence" value="ECO:0007669"/>
    <property type="project" value="TreeGrafter"/>
</dbReference>
<dbReference type="Proteomes" id="UP001212411">
    <property type="component" value="Chromosome 2"/>
</dbReference>
<proteinExistence type="inferred from homology"/>
<evidence type="ECO:0000256" key="4">
    <source>
        <dbReference type="ARBA" id="ARBA00023136"/>
    </source>
</evidence>
<dbReference type="PRINTS" id="PR00447">
    <property type="entry name" value="NATRESASSCMP"/>
</dbReference>
<feature type="transmembrane region" description="Helical" evidence="5">
    <location>
        <begin position="209"/>
        <end position="235"/>
    </location>
</feature>
<evidence type="ECO:0000313" key="6">
    <source>
        <dbReference type="EMBL" id="WBW74270.1"/>
    </source>
</evidence>
<keyword evidence="4 5" id="KW-0472">Membrane</keyword>
<dbReference type="InterPro" id="IPR001046">
    <property type="entry name" value="NRAMP_fam"/>
</dbReference>
<dbReference type="GeneID" id="80876396"/>
<dbReference type="GO" id="GO:0005384">
    <property type="term" value="F:manganese ion transmembrane transporter activity"/>
    <property type="evidence" value="ECO:0007669"/>
    <property type="project" value="TreeGrafter"/>
</dbReference>
<name>A0AAF0AXN9_9SCHI</name>
<dbReference type="GO" id="GO:0005886">
    <property type="term" value="C:plasma membrane"/>
    <property type="evidence" value="ECO:0007669"/>
    <property type="project" value="TreeGrafter"/>
</dbReference>
<feature type="transmembrane region" description="Helical" evidence="5">
    <location>
        <begin position="104"/>
        <end position="125"/>
    </location>
</feature>
<dbReference type="NCBIfam" id="TIGR01197">
    <property type="entry name" value="nramp"/>
    <property type="match status" value="1"/>
</dbReference>
<dbReference type="HAMAP" id="MF_00221">
    <property type="entry name" value="NRAMP"/>
    <property type="match status" value="1"/>
</dbReference>
<keyword evidence="2 5" id="KW-0812">Transmembrane</keyword>
<dbReference type="GO" id="GO:0034755">
    <property type="term" value="P:iron ion transmembrane transport"/>
    <property type="evidence" value="ECO:0007669"/>
    <property type="project" value="TreeGrafter"/>
</dbReference>
<feature type="transmembrane region" description="Helical" evidence="5">
    <location>
        <begin position="411"/>
        <end position="432"/>
    </location>
</feature>
<protein>
    <submittedName>
        <fullName evidence="6">Plasma membrane Nramp family manganese ion transmembrane transporter</fullName>
    </submittedName>
</protein>
<dbReference type="Pfam" id="PF01566">
    <property type="entry name" value="Nramp"/>
    <property type="match status" value="1"/>
</dbReference>
<dbReference type="PANTHER" id="PTHR11706:SF101">
    <property type="entry name" value="MANGANESE TRANSPORTER SMF1"/>
    <property type="match status" value="1"/>
</dbReference>
<dbReference type="RefSeq" id="XP_056038513.1">
    <property type="nucleotide sequence ID" value="XM_056181707.1"/>
</dbReference>
<dbReference type="AlphaFoldDB" id="A0AAF0AXN9"/>
<feature type="transmembrane region" description="Helical" evidence="5">
    <location>
        <begin position="177"/>
        <end position="197"/>
    </location>
</feature>
<gene>
    <name evidence="6" type="primary">pdt1</name>
    <name evidence="6" type="ORF">SOMG_02916</name>
</gene>
<feature type="transmembrane region" description="Helical" evidence="5">
    <location>
        <begin position="438"/>
        <end position="459"/>
    </location>
</feature>
<dbReference type="NCBIfam" id="NF037982">
    <property type="entry name" value="Nramp_1"/>
    <property type="match status" value="1"/>
</dbReference>
<evidence type="ECO:0000256" key="2">
    <source>
        <dbReference type="ARBA" id="ARBA00022692"/>
    </source>
</evidence>
<feature type="transmembrane region" description="Helical" evidence="5">
    <location>
        <begin position="319"/>
        <end position="343"/>
    </location>
</feature>
<organism evidence="6 7">
    <name type="scientific">Schizosaccharomyces osmophilus</name>
    <dbReference type="NCBI Taxonomy" id="2545709"/>
    <lineage>
        <taxon>Eukaryota</taxon>
        <taxon>Fungi</taxon>
        <taxon>Dikarya</taxon>
        <taxon>Ascomycota</taxon>
        <taxon>Taphrinomycotina</taxon>
        <taxon>Schizosaccharomycetes</taxon>
        <taxon>Schizosaccharomycetales</taxon>
        <taxon>Schizosaccharomycetaceae</taxon>
        <taxon>Schizosaccharomyces</taxon>
    </lineage>
</organism>
<sequence>MSSDSIDSKYMIEMKSLESLTVTRPYDFASNNRSTHLPSDEEGSFEHSTEKQTKLSKYWKKCSYEIREYCKFIGPGFLIAVAYIDPGNYSTDLEAGARFQYKLLFIVFIANLIAVYLQSLCCRLGSVTGFDLARNCREQYHKYVCIAFYILAEIAIVATDIAEVIGTAVALKILMKIPLVAGVVITILDVLLVLIAWRPEGSMLGVRIFEAAVAMLVLVVAISFAVVLGRVHIGGAGQVFKGFLPSSTVFSREGLYSSIGILGATVMPHSLFLGSGLVQTRLRDFDVRSGNYVATGDCSDYRPSIQTIRHSLTYSVVEVVLSLFTFALFTNSSILIVAGAVFYNTSNADTSDLFSIFDLLTKYVSLSCGKLFAVALLFSGMSAGYVCTIAGQMVSEGYINWNLRPWIRRTLTRSIAIIPCLVVAAAVGQSGLNKVLNASQVCLSILLPILTFPLVMFTCSRKVMSIYSEKVDEETGEIIRDVHDLSLGWPMTIFTWLIWMFLTALNLLLIIWLGMGISY</sequence>
<evidence type="ECO:0000256" key="5">
    <source>
        <dbReference type="SAM" id="Phobius"/>
    </source>
</evidence>
<dbReference type="EMBL" id="CP115612">
    <property type="protein sequence ID" value="WBW74270.1"/>
    <property type="molecule type" value="Genomic_DNA"/>
</dbReference>
<feature type="transmembrane region" description="Helical" evidence="5">
    <location>
        <begin position="493"/>
        <end position="515"/>
    </location>
</feature>
<evidence type="ECO:0000256" key="1">
    <source>
        <dbReference type="ARBA" id="ARBA00004141"/>
    </source>
</evidence>
<keyword evidence="3 5" id="KW-1133">Transmembrane helix</keyword>
<feature type="transmembrane region" description="Helical" evidence="5">
    <location>
        <begin position="255"/>
        <end position="278"/>
    </location>
</feature>
<dbReference type="PANTHER" id="PTHR11706">
    <property type="entry name" value="SOLUTE CARRIER PROTEIN FAMILY 11 MEMBER"/>
    <property type="match status" value="1"/>
</dbReference>
<feature type="transmembrane region" description="Helical" evidence="5">
    <location>
        <begin position="146"/>
        <end position="171"/>
    </location>
</feature>
<evidence type="ECO:0000256" key="3">
    <source>
        <dbReference type="ARBA" id="ARBA00022989"/>
    </source>
</evidence>
<dbReference type="KEGG" id="som:SOMG_02916"/>
<evidence type="ECO:0000313" key="7">
    <source>
        <dbReference type="Proteomes" id="UP001212411"/>
    </source>
</evidence>
<dbReference type="GO" id="GO:0030026">
    <property type="term" value="P:intracellular manganese ion homeostasis"/>
    <property type="evidence" value="ECO:0007669"/>
    <property type="project" value="TreeGrafter"/>
</dbReference>